<evidence type="ECO:0008006" key="4">
    <source>
        <dbReference type="Google" id="ProtNLM"/>
    </source>
</evidence>
<name>A0ABS6M616_9LACO</name>
<reference evidence="2 3" key="1">
    <citation type="submission" date="2021-06" db="EMBL/GenBank/DDBJ databases">
        <title>Draft genome sequence of a glucan synthesizing Apilactobacillus waqareii isolate HBW1.</title>
        <authorList>
            <person name="Anwar M.A."/>
        </authorList>
    </citation>
    <scope>NUCLEOTIDE SEQUENCE [LARGE SCALE GENOMIC DNA]</scope>
    <source>
        <strain evidence="2 3">HBW1</strain>
    </source>
</reference>
<feature type="coiled-coil region" evidence="1">
    <location>
        <begin position="566"/>
        <end position="612"/>
    </location>
</feature>
<keyword evidence="3" id="KW-1185">Reference proteome</keyword>
<evidence type="ECO:0000313" key="2">
    <source>
        <dbReference type="EMBL" id="MBV0915280.1"/>
    </source>
</evidence>
<gene>
    <name evidence="2" type="ORF">KTJ72_05145</name>
</gene>
<accession>A0ABS6M616</accession>
<comment type="caution">
    <text evidence="2">The sequence shown here is derived from an EMBL/GenBank/DDBJ whole genome shotgun (WGS) entry which is preliminary data.</text>
</comment>
<keyword evidence="1" id="KW-0175">Coiled coil</keyword>
<evidence type="ECO:0000313" key="3">
    <source>
        <dbReference type="Proteomes" id="UP000751196"/>
    </source>
</evidence>
<dbReference type="Proteomes" id="UP000751196">
    <property type="component" value="Unassembled WGS sequence"/>
</dbReference>
<sequence length="620" mass="70998">MKEELRQEGFIVDSKSNIDNYYNSPFTDVSVIAPKHILTLNYVDQNGKTVYVEKHAVTNYGQTDVQKNLSDNYTVDNDQKSVNNSNTNYTVKVTAKDGINDSFQQKENDIFTDTPAVNEVYSSNDLSTQSGNSYTYNANITIQDQTGKRLGSYVLSNEDSNIVSFDEIIENYNKDYDTSGLPKYVDLTQGNQIFTVNSHNVDEDNKPIGNNDKVVFKIIDQHGNFVEYLTFNTYRKKLKTIELADRLKQEKMILHNNPALSNEYVPDGTYNMDVNVIAPYQIDKVNYINQDNQLIFSSYHLASSKDFKIDVSNDLYRMPRGTILDLDDNNYIDNKPEQNVYVTEDLKQTPYQKMSDLTLNYDSFSQVNPVSIDYLDSDDTSGITYLGYSAIIILKNQYGKIVRADRIDGYQWNLVKFDYLSDENKADYDLSSLPEYIDLSLGMQTFVIKSLKPDNTSTDIDKVNSKSTVKKVDNKPDKRKLVGSQKPTKLQWKSLILAINADKKSVKTDTAKLKTLKKKMKKRATKKQKSTYKKLQTKLSAEKKAFNSVKTKERKLAKYFKSVSTINHESKQIKSLTAQIKKLKKKHSKSSKKLYKKDLKALKKANKSLKAANKFVKNYK</sequence>
<protein>
    <recommendedName>
        <fullName evidence="4">MucBP domain-containing protein</fullName>
    </recommendedName>
</protein>
<proteinExistence type="predicted"/>
<dbReference type="RefSeq" id="WP_217304283.1">
    <property type="nucleotide sequence ID" value="NZ_JAHQYH010000006.1"/>
</dbReference>
<organism evidence="2 3">
    <name type="scientific">Apilactobacillus waqarii</name>
    <dbReference type="NCBI Taxonomy" id="2851006"/>
    <lineage>
        <taxon>Bacteria</taxon>
        <taxon>Bacillati</taxon>
        <taxon>Bacillota</taxon>
        <taxon>Bacilli</taxon>
        <taxon>Lactobacillales</taxon>
        <taxon>Lactobacillaceae</taxon>
        <taxon>Apilactobacillus</taxon>
    </lineage>
</organism>
<dbReference type="EMBL" id="JAHQYH010000006">
    <property type="protein sequence ID" value="MBV0915280.1"/>
    <property type="molecule type" value="Genomic_DNA"/>
</dbReference>
<evidence type="ECO:0000256" key="1">
    <source>
        <dbReference type="SAM" id="Coils"/>
    </source>
</evidence>